<sequence length="70" mass="7719">MMAFLLFCLSVCLSLPVGFFLFSPTFLVCLFVCLAVFVPWGFFWGVVNASQSATVAGRSVRYEVVKSRGV</sequence>
<protein>
    <submittedName>
        <fullName evidence="2">Uncharacterized protein</fullName>
    </submittedName>
</protein>
<evidence type="ECO:0000313" key="3">
    <source>
        <dbReference type="Proteomes" id="UP001270362"/>
    </source>
</evidence>
<keyword evidence="3" id="KW-1185">Reference proteome</keyword>
<reference evidence="2" key="2">
    <citation type="submission" date="2023-06" db="EMBL/GenBank/DDBJ databases">
        <authorList>
            <consortium name="Lawrence Berkeley National Laboratory"/>
            <person name="Haridas S."/>
            <person name="Hensen N."/>
            <person name="Bonometti L."/>
            <person name="Westerberg I."/>
            <person name="Brannstrom I.O."/>
            <person name="Guillou S."/>
            <person name="Cros-Aarteil S."/>
            <person name="Calhoun S."/>
            <person name="Kuo A."/>
            <person name="Mondo S."/>
            <person name="Pangilinan J."/>
            <person name="Riley R."/>
            <person name="Labutti K."/>
            <person name="Andreopoulos B."/>
            <person name="Lipzen A."/>
            <person name="Chen C."/>
            <person name="Yanf M."/>
            <person name="Daum C."/>
            <person name="Ng V."/>
            <person name="Clum A."/>
            <person name="Steindorff A."/>
            <person name="Ohm R."/>
            <person name="Martin F."/>
            <person name="Silar P."/>
            <person name="Natvig D."/>
            <person name="Lalanne C."/>
            <person name="Gautier V."/>
            <person name="Ament-Velasquez S.L."/>
            <person name="Kruys A."/>
            <person name="Hutchinson M.I."/>
            <person name="Powell A.J."/>
            <person name="Barry K."/>
            <person name="Miller A.N."/>
            <person name="Grigoriev I.V."/>
            <person name="Debuchy R."/>
            <person name="Gladieux P."/>
            <person name="Thoren M.H."/>
            <person name="Johannesson H."/>
        </authorList>
    </citation>
    <scope>NUCLEOTIDE SEQUENCE</scope>
    <source>
        <strain evidence="2">CBS 314.62</strain>
    </source>
</reference>
<keyword evidence="1" id="KW-0812">Transmembrane</keyword>
<evidence type="ECO:0000256" key="1">
    <source>
        <dbReference type="SAM" id="Phobius"/>
    </source>
</evidence>
<dbReference type="AlphaFoldDB" id="A0AAE1CHX2"/>
<proteinExistence type="predicted"/>
<accession>A0AAE1CHX2</accession>
<comment type="caution">
    <text evidence="2">The sequence shown here is derived from an EMBL/GenBank/DDBJ whole genome shotgun (WGS) entry which is preliminary data.</text>
</comment>
<dbReference type="Proteomes" id="UP001270362">
    <property type="component" value="Unassembled WGS sequence"/>
</dbReference>
<gene>
    <name evidence="2" type="ORF">B0T22DRAFT_454012</name>
</gene>
<evidence type="ECO:0000313" key="2">
    <source>
        <dbReference type="EMBL" id="KAK3694989.1"/>
    </source>
</evidence>
<keyword evidence="1" id="KW-1133">Transmembrane helix</keyword>
<reference evidence="2" key="1">
    <citation type="journal article" date="2023" name="Mol. Phylogenet. Evol.">
        <title>Genome-scale phylogeny and comparative genomics of the fungal order Sordariales.</title>
        <authorList>
            <person name="Hensen N."/>
            <person name="Bonometti L."/>
            <person name="Westerberg I."/>
            <person name="Brannstrom I.O."/>
            <person name="Guillou S."/>
            <person name="Cros-Aarteil S."/>
            <person name="Calhoun S."/>
            <person name="Haridas S."/>
            <person name="Kuo A."/>
            <person name="Mondo S."/>
            <person name="Pangilinan J."/>
            <person name="Riley R."/>
            <person name="LaButti K."/>
            <person name="Andreopoulos B."/>
            <person name="Lipzen A."/>
            <person name="Chen C."/>
            <person name="Yan M."/>
            <person name="Daum C."/>
            <person name="Ng V."/>
            <person name="Clum A."/>
            <person name="Steindorff A."/>
            <person name="Ohm R.A."/>
            <person name="Martin F."/>
            <person name="Silar P."/>
            <person name="Natvig D.O."/>
            <person name="Lalanne C."/>
            <person name="Gautier V."/>
            <person name="Ament-Velasquez S.L."/>
            <person name="Kruys A."/>
            <person name="Hutchinson M.I."/>
            <person name="Powell A.J."/>
            <person name="Barry K."/>
            <person name="Miller A.N."/>
            <person name="Grigoriev I.V."/>
            <person name="Debuchy R."/>
            <person name="Gladieux P."/>
            <person name="Hiltunen Thoren M."/>
            <person name="Johannesson H."/>
        </authorList>
    </citation>
    <scope>NUCLEOTIDE SEQUENCE</scope>
    <source>
        <strain evidence="2">CBS 314.62</strain>
    </source>
</reference>
<organism evidence="2 3">
    <name type="scientific">Podospora appendiculata</name>
    <dbReference type="NCBI Taxonomy" id="314037"/>
    <lineage>
        <taxon>Eukaryota</taxon>
        <taxon>Fungi</taxon>
        <taxon>Dikarya</taxon>
        <taxon>Ascomycota</taxon>
        <taxon>Pezizomycotina</taxon>
        <taxon>Sordariomycetes</taxon>
        <taxon>Sordariomycetidae</taxon>
        <taxon>Sordariales</taxon>
        <taxon>Podosporaceae</taxon>
        <taxon>Podospora</taxon>
    </lineage>
</organism>
<feature type="transmembrane region" description="Helical" evidence="1">
    <location>
        <begin position="24"/>
        <end position="47"/>
    </location>
</feature>
<dbReference type="EMBL" id="JAULSO010000001">
    <property type="protein sequence ID" value="KAK3694989.1"/>
    <property type="molecule type" value="Genomic_DNA"/>
</dbReference>
<name>A0AAE1CHX2_9PEZI</name>
<keyword evidence="1" id="KW-0472">Membrane</keyword>